<dbReference type="SUPFAM" id="SSF53335">
    <property type="entry name" value="S-adenosyl-L-methionine-dependent methyltransferases"/>
    <property type="match status" value="1"/>
</dbReference>
<dbReference type="Pfam" id="PF01596">
    <property type="entry name" value="Methyltransf_3"/>
    <property type="match status" value="1"/>
</dbReference>
<dbReference type="PROSITE" id="PS51682">
    <property type="entry name" value="SAM_OMT_I"/>
    <property type="match status" value="1"/>
</dbReference>
<dbReference type="OrthoDB" id="10251242at2759"/>
<organism evidence="7 8">
    <name type="scientific">Lupinus albus</name>
    <name type="common">White lupine</name>
    <name type="synonym">Lupinus termis</name>
    <dbReference type="NCBI Taxonomy" id="3870"/>
    <lineage>
        <taxon>Eukaryota</taxon>
        <taxon>Viridiplantae</taxon>
        <taxon>Streptophyta</taxon>
        <taxon>Embryophyta</taxon>
        <taxon>Tracheophyta</taxon>
        <taxon>Spermatophyta</taxon>
        <taxon>Magnoliopsida</taxon>
        <taxon>eudicotyledons</taxon>
        <taxon>Gunneridae</taxon>
        <taxon>Pentapetalae</taxon>
        <taxon>rosids</taxon>
        <taxon>fabids</taxon>
        <taxon>Fabales</taxon>
        <taxon>Fabaceae</taxon>
        <taxon>Papilionoideae</taxon>
        <taxon>50 kb inversion clade</taxon>
        <taxon>genistoids sensu lato</taxon>
        <taxon>core genistoids</taxon>
        <taxon>Genisteae</taxon>
        <taxon>Lupinus</taxon>
    </lineage>
</organism>
<dbReference type="GO" id="GO:0032259">
    <property type="term" value="P:methylation"/>
    <property type="evidence" value="ECO:0007669"/>
    <property type="project" value="UniProtKB-KW"/>
</dbReference>
<keyword evidence="4" id="KW-0949">S-adenosyl-L-methionine</keyword>
<evidence type="ECO:0000256" key="6">
    <source>
        <dbReference type="ARBA" id="ARBA00023453"/>
    </source>
</evidence>
<dbReference type="GO" id="GO:0046872">
    <property type="term" value="F:metal ion binding"/>
    <property type="evidence" value="ECO:0007669"/>
    <property type="project" value="UniProtKB-KW"/>
</dbReference>
<dbReference type="Proteomes" id="UP000447434">
    <property type="component" value="Chromosome 12"/>
</dbReference>
<comment type="caution">
    <text evidence="7">The sequence shown here is derived from an EMBL/GenBank/DDBJ whole genome shotgun (WGS) entry which is preliminary data.</text>
</comment>
<sequence length="72" mass="8189">MVLKLVKKGGTIAYDNTLWFGTVAMSEEEEMEDLVRQSRKYVIEFNTFIANDTRIESTIVSVGDGVTLCRRI</sequence>
<keyword evidence="2 7" id="KW-0489">Methyltransferase</keyword>
<protein>
    <submittedName>
        <fullName evidence="7">Putative flavonoid 3',5'-methyltransferase</fullName>
    </submittedName>
</protein>
<name>A0A6A4PNG6_LUPAL</name>
<dbReference type="PANTHER" id="PTHR10509">
    <property type="entry name" value="O-METHYLTRANSFERASE-RELATED"/>
    <property type="match status" value="1"/>
</dbReference>
<accession>A0A6A4PNG6</accession>
<dbReference type="InterPro" id="IPR002935">
    <property type="entry name" value="SAM_O-MeTrfase"/>
</dbReference>
<dbReference type="GO" id="GO:0008171">
    <property type="term" value="F:O-methyltransferase activity"/>
    <property type="evidence" value="ECO:0007669"/>
    <property type="project" value="InterPro"/>
</dbReference>
<evidence type="ECO:0000256" key="2">
    <source>
        <dbReference type="ARBA" id="ARBA00022603"/>
    </source>
</evidence>
<dbReference type="InterPro" id="IPR050362">
    <property type="entry name" value="Cation-dep_OMT"/>
</dbReference>
<comment type="function">
    <text evidence="1">Methylates caffeoyl-CoA to feruloyl-CoA and 5-hydroxyferuloyl-CoA to sinapoyl-CoA. Plays a role in the synthesis of feruloylated polysaccharides. Involved in the reinforcement of the plant cell wall. Also involved in the responding to wounding or pathogen challenge by the increased formation of cell wall-bound ferulic acid polymers.</text>
</comment>
<gene>
    <name evidence="7" type="ORF">Lalb_Chr12g0206191</name>
</gene>
<keyword evidence="3 7" id="KW-0808">Transferase</keyword>
<proteinExistence type="inferred from homology"/>
<dbReference type="InterPro" id="IPR029063">
    <property type="entry name" value="SAM-dependent_MTases_sf"/>
</dbReference>
<comment type="similarity">
    <text evidence="6">Belongs to the class I-like SAM-binding methyltransferase superfamily. Cation-dependent O-methyltransferase family.</text>
</comment>
<dbReference type="PANTHER" id="PTHR10509:SF34">
    <property type="entry name" value="TAPETUM-SPECIFIC METHYLTRANSFERASE 1"/>
    <property type="match status" value="1"/>
</dbReference>
<dbReference type="AlphaFoldDB" id="A0A6A4PNG6"/>
<evidence type="ECO:0000313" key="7">
    <source>
        <dbReference type="EMBL" id="KAE9603049.1"/>
    </source>
</evidence>
<reference evidence="8" key="1">
    <citation type="journal article" date="2020" name="Nat. Commun.">
        <title>Genome sequence of the cluster root forming white lupin.</title>
        <authorList>
            <person name="Hufnagel B."/>
            <person name="Marques A."/>
            <person name="Soriano A."/>
            <person name="Marques L."/>
            <person name="Divol F."/>
            <person name="Doumas P."/>
            <person name="Sallet E."/>
            <person name="Mancinotti D."/>
            <person name="Carrere S."/>
            <person name="Marande W."/>
            <person name="Arribat S."/>
            <person name="Keller J."/>
            <person name="Huneau C."/>
            <person name="Blein T."/>
            <person name="Aime D."/>
            <person name="Laguerre M."/>
            <person name="Taylor J."/>
            <person name="Schubert V."/>
            <person name="Nelson M."/>
            <person name="Geu-Flores F."/>
            <person name="Crespi M."/>
            <person name="Gallardo-Guerrero K."/>
            <person name="Delaux P.-M."/>
            <person name="Salse J."/>
            <person name="Berges H."/>
            <person name="Guyot R."/>
            <person name="Gouzy J."/>
            <person name="Peret B."/>
        </authorList>
    </citation>
    <scope>NUCLEOTIDE SEQUENCE [LARGE SCALE GENOMIC DNA]</scope>
    <source>
        <strain evidence="8">cv. Amiga</strain>
    </source>
</reference>
<evidence type="ECO:0000256" key="4">
    <source>
        <dbReference type="ARBA" id="ARBA00022691"/>
    </source>
</evidence>
<evidence type="ECO:0000256" key="1">
    <source>
        <dbReference type="ARBA" id="ARBA00002334"/>
    </source>
</evidence>
<keyword evidence="5" id="KW-0479">Metal-binding</keyword>
<evidence type="ECO:0000256" key="5">
    <source>
        <dbReference type="ARBA" id="ARBA00022723"/>
    </source>
</evidence>
<keyword evidence="8" id="KW-1185">Reference proteome</keyword>
<dbReference type="EMBL" id="WOCE01000012">
    <property type="protein sequence ID" value="KAE9603049.1"/>
    <property type="molecule type" value="Genomic_DNA"/>
</dbReference>
<dbReference type="GO" id="GO:0008757">
    <property type="term" value="F:S-adenosylmethionine-dependent methyltransferase activity"/>
    <property type="evidence" value="ECO:0007669"/>
    <property type="project" value="TreeGrafter"/>
</dbReference>
<dbReference type="Gene3D" id="3.40.50.150">
    <property type="entry name" value="Vaccinia Virus protein VP39"/>
    <property type="match status" value="1"/>
</dbReference>
<evidence type="ECO:0000256" key="3">
    <source>
        <dbReference type="ARBA" id="ARBA00022679"/>
    </source>
</evidence>
<evidence type="ECO:0000313" key="8">
    <source>
        <dbReference type="Proteomes" id="UP000447434"/>
    </source>
</evidence>